<evidence type="ECO:0000313" key="2">
    <source>
        <dbReference type="EMBL" id="RUL51629.1"/>
    </source>
</evidence>
<dbReference type="Proteomes" id="UP000287910">
    <property type="component" value="Unassembled WGS sequence"/>
</dbReference>
<evidence type="ECO:0000256" key="1">
    <source>
        <dbReference type="SAM" id="MobiDB-lite"/>
    </source>
</evidence>
<organism evidence="2 3">
    <name type="scientific">Lysinibacillus antri</name>
    <dbReference type="NCBI Taxonomy" id="2498145"/>
    <lineage>
        <taxon>Bacteria</taxon>
        <taxon>Bacillati</taxon>
        <taxon>Bacillota</taxon>
        <taxon>Bacilli</taxon>
        <taxon>Bacillales</taxon>
        <taxon>Bacillaceae</taxon>
        <taxon>Lysinibacillus</taxon>
    </lineage>
</organism>
<feature type="compositionally biased region" description="Low complexity" evidence="1">
    <location>
        <begin position="130"/>
        <end position="147"/>
    </location>
</feature>
<gene>
    <name evidence="2" type="ORF">EK386_12215</name>
</gene>
<comment type="caution">
    <text evidence="2">The sequence shown here is derived from an EMBL/GenBank/DDBJ whole genome shotgun (WGS) entry which is preliminary data.</text>
</comment>
<dbReference type="EMBL" id="RYYR01000015">
    <property type="protein sequence ID" value="RUL51629.1"/>
    <property type="molecule type" value="Genomic_DNA"/>
</dbReference>
<evidence type="ECO:0008006" key="4">
    <source>
        <dbReference type="Google" id="ProtNLM"/>
    </source>
</evidence>
<dbReference type="RefSeq" id="WP_126659452.1">
    <property type="nucleotide sequence ID" value="NZ_RYYR01000015.1"/>
</dbReference>
<feature type="compositionally biased region" description="Polar residues" evidence="1">
    <location>
        <begin position="173"/>
        <end position="194"/>
    </location>
</feature>
<sequence>MMQNNNGKRYTQSGTDIEEVKRQNAQAGPAQSFGTNPQKVREEIAQEAGPFNQPAAPSQPSQSFSNPMAGAPFATNPQKVREEIAQEAGPFNQPAAPSQPSKAFSNPMAGAPFATNPQKVREEIAQEAGPFNQPAAPSQPSQSFSNPLAGTPSATNPQKVREEIAQEAGPFNSFKNQLNQSISNQSRQFGTNPQKVREEIAQEAGPFTQPFSNQPSAGKTASGTDIEEVRRQNQQAEQGKNKF</sequence>
<protein>
    <recommendedName>
        <fullName evidence="4">Small, acid-soluble spore protein gamma-type</fullName>
    </recommendedName>
</protein>
<accession>A0A3S0P7G4</accession>
<feature type="compositionally biased region" description="Polar residues" evidence="1">
    <location>
        <begin position="232"/>
        <end position="243"/>
    </location>
</feature>
<feature type="region of interest" description="Disordered" evidence="1">
    <location>
        <begin position="1"/>
        <end position="243"/>
    </location>
</feature>
<reference evidence="2 3" key="1">
    <citation type="submission" date="2018-12" db="EMBL/GenBank/DDBJ databases">
        <title>Lysinibacillus antri sp. nov., isolated from a cave soil.</title>
        <authorList>
            <person name="Narsing Rao M.P."/>
            <person name="Zhang H."/>
            <person name="Dong Z.-Y."/>
            <person name="Niu X.-K."/>
            <person name="Zhang K."/>
            <person name="Fang B.-Z."/>
            <person name="Kang Y.-Q."/>
            <person name="Xiao M."/>
            <person name="Li W.-J."/>
        </authorList>
    </citation>
    <scope>NUCLEOTIDE SEQUENCE [LARGE SCALE GENOMIC DNA]</scope>
    <source>
        <strain evidence="2 3">SYSU K30002</strain>
    </source>
</reference>
<dbReference type="AlphaFoldDB" id="A0A3S0P7G4"/>
<feature type="compositionally biased region" description="Polar residues" evidence="1">
    <location>
        <begin position="1"/>
        <end position="15"/>
    </location>
</feature>
<proteinExistence type="predicted"/>
<name>A0A3S0P7G4_9BACI</name>
<feature type="compositionally biased region" description="Low complexity" evidence="1">
    <location>
        <begin position="50"/>
        <end position="67"/>
    </location>
</feature>
<keyword evidence="3" id="KW-1185">Reference proteome</keyword>
<feature type="compositionally biased region" description="Polar residues" evidence="1">
    <location>
        <begin position="209"/>
        <end position="223"/>
    </location>
</feature>
<feature type="compositionally biased region" description="Polar residues" evidence="1">
    <location>
        <begin position="95"/>
        <end position="104"/>
    </location>
</feature>
<evidence type="ECO:0000313" key="3">
    <source>
        <dbReference type="Proteomes" id="UP000287910"/>
    </source>
</evidence>